<name>A0A843SG66_9BURK</name>
<evidence type="ECO:0000313" key="1">
    <source>
        <dbReference type="EMBL" id="MQA21193.1"/>
    </source>
</evidence>
<dbReference type="PANTHER" id="PTHR38785">
    <property type="entry name" value="HOMOLOG OF VIRK"/>
    <property type="match status" value="1"/>
</dbReference>
<dbReference type="Proteomes" id="UP000444318">
    <property type="component" value="Unassembled WGS sequence"/>
</dbReference>
<dbReference type="InterPro" id="IPR007488">
    <property type="entry name" value="DUF535"/>
</dbReference>
<dbReference type="Pfam" id="PF04393">
    <property type="entry name" value="DUF535"/>
    <property type="match status" value="1"/>
</dbReference>
<dbReference type="GO" id="GO:0006974">
    <property type="term" value="P:DNA damage response"/>
    <property type="evidence" value="ECO:0007669"/>
    <property type="project" value="TreeGrafter"/>
</dbReference>
<dbReference type="PANTHER" id="PTHR38785:SF1">
    <property type="entry name" value="HOMOLOG OF VIRK"/>
    <property type="match status" value="1"/>
</dbReference>
<reference evidence="1 2" key="1">
    <citation type="submission" date="2019-10" db="EMBL/GenBank/DDBJ databases">
        <title>Two novel species isolated from a subtropical stream in China.</title>
        <authorList>
            <person name="Lu H."/>
        </authorList>
    </citation>
    <scope>NUCLEOTIDE SEQUENCE [LARGE SCALE GENOMIC DNA]</scope>
    <source>
        <strain evidence="1 2">FT103W</strain>
    </source>
</reference>
<protein>
    <submittedName>
        <fullName evidence="1">DUF535 domain-containing protein</fullName>
    </submittedName>
</protein>
<dbReference type="EMBL" id="WHUF01000004">
    <property type="protein sequence ID" value="MQA21193.1"/>
    <property type="molecule type" value="Genomic_DNA"/>
</dbReference>
<accession>A0A843SG66</accession>
<dbReference type="AlphaFoldDB" id="A0A843SG66"/>
<comment type="caution">
    <text evidence="1">The sequence shown here is derived from an EMBL/GenBank/DDBJ whole genome shotgun (WGS) entry which is preliminary data.</text>
</comment>
<organism evidence="1 2">
    <name type="scientific">Rugamonas rivuli</name>
    <dbReference type="NCBI Taxonomy" id="2743358"/>
    <lineage>
        <taxon>Bacteria</taxon>
        <taxon>Pseudomonadati</taxon>
        <taxon>Pseudomonadota</taxon>
        <taxon>Betaproteobacteria</taxon>
        <taxon>Burkholderiales</taxon>
        <taxon>Oxalobacteraceae</taxon>
        <taxon>Telluria group</taxon>
        <taxon>Rugamonas</taxon>
    </lineage>
</organism>
<proteinExistence type="predicted"/>
<keyword evidence="2" id="KW-1185">Reference proteome</keyword>
<sequence length="324" mass="36057">MSQLITIRSGAAGFHGLKQVRETFKLSLRAFLHRQATYGWLQLLNSHPLFMDLVKAKPRLVYKIYRPYLSNTMDCAQRVELLQQHYRFIFRQGLGPLTVRAARGGVVLGSVEGKSGVQYQIELRAIEPMEREGELVLQLKQDGELVYSCAFSFLQGVRGMQLGIGCMQGSKSEHGLQVIKDATRELHGLRPKNLMVKLLSQIGHDYGCVELRLVSNANRVVCGAARQGKVHADYDTLWQELDASRRADGDWRLPCEALAAPDLAAIASKKRSEARKRHETLAALIVAVRAGLHAPRFEAVPTSLGQHYTTLPLGARDGDEYALA</sequence>
<evidence type="ECO:0000313" key="2">
    <source>
        <dbReference type="Proteomes" id="UP000444318"/>
    </source>
</evidence>
<dbReference type="RefSeq" id="WP_152806490.1">
    <property type="nucleotide sequence ID" value="NZ_WHUF01000004.1"/>
</dbReference>
<gene>
    <name evidence="1" type="ORF">GEV01_16865</name>
</gene>